<evidence type="ECO:0000313" key="5">
    <source>
        <dbReference type="Proteomes" id="UP000636709"/>
    </source>
</evidence>
<dbReference type="InterPro" id="IPR007685">
    <property type="entry name" value="RelA_SpoT"/>
</dbReference>
<dbReference type="Pfam" id="PF13328">
    <property type="entry name" value="HD_4"/>
    <property type="match status" value="1"/>
</dbReference>
<dbReference type="PANTHER" id="PTHR21262">
    <property type="entry name" value="GUANOSINE-3',5'-BIS DIPHOSPHATE 3'-PYROPHOSPHOHYDROLASE"/>
    <property type="match status" value="1"/>
</dbReference>
<dbReference type="GO" id="GO:0009507">
    <property type="term" value="C:chloroplast"/>
    <property type="evidence" value="ECO:0007669"/>
    <property type="project" value="TreeGrafter"/>
</dbReference>
<dbReference type="Gene3D" id="1.10.3210.10">
    <property type="entry name" value="Hypothetical protein af1432"/>
    <property type="match status" value="1"/>
</dbReference>
<accession>A0A835KZB9</accession>
<feature type="region of interest" description="Disordered" evidence="2">
    <location>
        <begin position="43"/>
        <end position="64"/>
    </location>
</feature>
<evidence type="ECO:0000256" key="1">
    <source>
        <dbReference type="ARBA" id="ARBA00022777"/>
    </source>
</evidence>
<dbReference type="Proteomes" id="UP000636709">
    <property type="component" value="Unassembled WGS sequence"/>
</dbReference>
<dbReference type="SUPFAM" id="SSF109604">
    <property type="entry name" value="HD-domain/PDEase-like"/>
    <property type="match status" value="1"/>
</dbReference>
<protein>
    <recommendedName>
        <fullName evidence="3">RelA/SpoT domain-containing protein</fullName>
    </recommendedName>
</protein>
<dbReference type="SUPFAM" id="SSF81301">
    <property type="entry name" value="Nucleotidyltransferase"/>
    <property type="match status" value="1"/>
</dbReference>
<dbReference type="OrthoDB" id="430679at2759"/>
<comment type="caution">
    <text evidence="4">The sequence shown here is derived from an EMBL/GenBank/DDBJ whole genome shotgun (WGS) entry which is preliminary data.</text>
</comment>
<dbReference type="InterPro" id="IPR043519">
    <property type="entry name" value="NT_sf"/>
</dbReference>
<keyword evidence="5" id="KW-1185">Reference proteome</keyword>
<dbReference type="AlphaFoldDB" id="A0A835KZB9"/>
<dbReference type="SMART" id="SM00954">
    <property type="entry name" value="RelA_SpoT"/>
    <property type="match status" value="1"/>
</dbReference>
<dbReference type="Gene3D" id="3.30.460.10">
    <property type="entry name" value="Beta Polymerase, domain 2"/>
    <property type="match status" value="1"/>
</dbReference>
<evidence type="ECO:0000259" key="3">
    <source>
        <dbReference type="SMART" id="SM00954"/>
    </source>
</evidence>
<evidence type="ECO:0000313" key="4">
    <source>
        <dbReference type="EMBL" id="KAF8779705.1"/>
    </source>
</evidence>
<feature type="domain" description="RelA/SpoT" evidence="3">
    <location>
        <begin position="249"/>
        <end position="344"/>
    </location>
</feature>
<proteinExistence type="predicted"/>
<gene>
    <name evidence="4" type="ORF">HU200_002285</name>
</gene>
<evidence type="ECO:0000256" key="2">
    <source>
        <dbReference type="SAM" id="MobiDB-lite"/>
    </source>
</evidence>
<dbReference type="CDD" id="cd05399">
    <property type="entry name" value="NT_Rel-Spo_like"/>
    <property type="match status" value="1"/>
</dbReference>
<keyword evidence="1" id="KW-0418">Kinase</keyword>
<keyword evidence="1" id="KW-0808">Transferase</keyword>
<dbReference type="Pfam" id="PF04607">
    <property type="entry name" value="RelA_SpoT"/>
    <property type="match status" value="1"/>
</dbReference>
<feature type="compositionally biased region" description="Low complexity" evidence="2">
    <location>
        <begin position="43"/>
        <end position="62"/>
    </location>
</feature>
<sequence length="585" mass="66008">MSLSAMSLSDDLSVGGGGGYSYSNSHSSSSLKWRDLHHHHHSPVSVFQGPSSSSPSRSPPASWLAGRDRDRLFAGFVRNALGSCVDYAPASSPRPEVGAGELAFELDENLAEASPACEPYARELLVSAQDRHRIFHEEVVVKAFFEAEKAHRGQVSKLSHLSKLARDNNTASRTVEADRLHTMLLAMADARAVLIKLADRLHNMETLEALPLTKQHRFAKETKEIFVPLANRLGIASWKDQLENLCFKKNLTMEEIHDIHGLRLVVEKEEDCYQALTVVHKLWRPVTGRFKDYISRPKLNGYRSLHTVVMSDGIHPFEVQIRTKEMHMQAEYGFAAHWRYKEGTCRHSFVLQMVEWARWVLTWQCEAMSKEQPSSLGTSDTVTPPCPFPLHSEDCPYSYTRQCNHDGPIFVILLEHDKMSVQEFPANSTVMDLMDRVGANSPRWSPYSIPMKEDLRPRVNHEPISDLDRKLSMGDVVELTPALPHKSLSGYREEIQRISCECDAMPKGQFFVRGGRVKFPENLLVWGRKGPGGVIGILPRGAPGMNLSAVEPPRLYAWFETMGFPYRKSSDPNLFSKYPDSQQDT</sequence>
<dbReference type="EMBL" id="JACEFO010000157">
    <property type="protein sequence ID" value="KAF8779705.1"/>
    <property type="molecule type" value="Genomic_DNA"/>
</dbReference>
<organism evidence="4 5">
    <name type="scientific">Digitaria exilis</name>
    <dbReference type="NCBI Taxonomy" id="1010633"/>
    <lineage>
        <taxon>Eukaryota</taxon>
        <taxon>Viridiplantae</taxon>
        <taxon>Streptophyta</taxon>
        <taxon>Embryophyta</taxon>
        <taxon>Tracheophyta</taxon>
        <taxon>Spermatophyta</taxon>
        <taxon>Magnoliopsida</taxon>
        <taxon>Liliopsida</taxon>
        <taxon>Poales</taxon>
        <taxon>Poaceae</taxon>
        <taxon>PACMAD clade</taxon>
        <taxon>Panicoideae</taxon>
        <taxon>Panicodae</taxon>
        <taxon>Paniceae</taxon>
        <taxon>Anthephorinae</taxon>
        <taxon>Digitaria</taxon>
    </lineage>
</organism>
<name>A0A835KZB9_9POAL</name>
<dbReference type="PANTHER" id="PTHR21262:SF0">
    <property type="entry name" value="GTP DIPHOSPHOKINASE RSH3, CHLOROPLASTIC-RELATED"/>
    <property type="match status" value="1"/>
</dbReference>
<dbReference type="GO" id="GO:0015969">
    <property type="term" value="P:guanosine tetraphosphate metabolic process"/>
    <property type="evidence" value="ECO:0007669"/>
    <property type="project" value="InterPro"/>
</dbReference>
<reference evidence="4" key="1">
    <citation type="submission" date="2020-07" db="EMBL/GenBank/DDBJ databases">
        <title>Genome sequence and genetic diversity analysis of an under-domesticated orphan crop, white fonio (Digitaria exilis).</title>
        <authorList>
            <person name="Bennetzen J.L."/>
            <person name="Chen S."/>
            <person name="Ma X."/>
            <person name="Wang X."/>
            <person name="Yssel A.E.J."/>
            <person name="Chaluvadi S.R."/>
            <person name="Johnson M."/>
            <person name="Gangashetty P."/>
            <person name="Hamidou F."/>
            <person name="Sanogo M.D."/>
            <person name="Zwaenepoel A."/>
            <person name="Wallace J."/>
            <person name="Van De Peer Y."/>
            <person name="Van Deynze A."/>
        </authorList>
    </citation>
    <scope>NUCLEOTIDE SEQUENCE</scope>
    <source>
        <tissue evidence="4">Leaves</tissue>
    </source>
</reference>